<evidence type="ECO:0000256" key="3">
    <source>
        <dbReference type="ARBA" id="ARBA00022801"/>
    </source>
</evidence>
<accession>A0A2U2PFD9</accession>
<sequence>MKVFPLYEGSYSVDKSKKFLPFDPAIHDPKDRPASLFVFVQPFLVETSSELLVLDTGLGFKDEQGMLIIHENIRKAGYDPADVSKVLMSHLHFDHSAGMIWENDGTMQLSFPNAEYVINRNEWETAYSSQSASYHIDIFDVVQRSGSIHFIEGNGQLDEHISYEVTGGHCQYHQVFLIKEGEEKIFFGGDVLPEPEQLLRRFKAKYDFDGARSMELREEFGNLAAKENWLCLFYHAKSEAMARVEVVDGAFRIVK</sequence>
<evidence type="ECO:0000259" key="5">
    <source>
        <dbReference type="SMART" id="SM00849"/>
    </source>
</evidence>
<organism evidence="6 7">
    <name type="scientific">Pararcticibacter amylolyticus</name>
    <dbReference type="NCBI Taxonomy" id="2173175"/>
    <lineage>
        <taxon>Bacteria</taxon>
        <taxon>Pseudomonadati</taxon>
        <taxon>Bacteroidota</taxon>
        <taxon>Sphingobacteriia</taxon>
        <taxon>Sphingobacteriales</taxon>
        <taxon>Sphingobacteriaceae</taxon>
        <taxon>Pararcticibacter</taxon>
    </lineage>
</organism>
<keyword evidence="7" id="KW-1185">Reference proteome</keyword>
<evidence type="ECO:0000313" key="6">
    <source>
        <dbReference type="EMBL" id="PWG80044.1"/>
    </source>
</evidence>
<dbReference type="GO" id="GO:0016787">
    <property type="term" value="F:hydrolase activity"/>
    <property type="evidence" value="ECO:0007669"/>
    <property type="project" value="UniProtKB-KW"/>
</dbReference>
<protein>
    <submittedName>
        <fullName evidence="6">MBL fold hydrolase</fullName>
    </submittedName>
</protein>
<dbReference type="InterPro" id="IPR051013">
    <property type="entry name" value="MBL_superfamily_lactonases"/>
</dbReference>
<evidence type="ECO:0000313" key="7">
    <source>
        <dbReference type="Proteomes" id="UP000245647"/>
    </source>
</evidence>
<keyword evidence="2" id="KW-0479">Metal-binding</keyword>
<dbReference type="Proteomes" id="UP000245647">
    <property type="component" value="Unassembled WGS sequence"/>
</dbReference>
<dbReference type="Gene3D" id="3.60.15.10">
    <property type="entry name" value="Ribonuclease Z/Hydroxyacylglutathione hydrolase-like"/>
    <property type="match status" value="1"/>
</dbReference>
<proteinExistence type="inferred from homology"/>
<dbReference type="OrthoDB" id="9802897at2"/>
<keyword evidence="3 6" id="KW-0378">Hydrolase</keyword>
<evidence type="ECO:0000256" key="4">
    <source>
        <dbReference type="ARBA" id="ARBA00022833"/>
    </source>
</evidence>
<comment type="caution">
    <text evidence="6">The sequence shown here is derived from an EMBL/GenBank/DDBJ whole genome shotgun (WGS) entry which is preliminary data.</text>
</comment>
<dbReference type="InterPro" id="IPR036866">
    <property type="entry name" value="RibonucZ/Hydroxyglut_hydro"/>
</dbReference>
<dbReference type="SMART" id="SM00849">
    <property type="entry name" value="Lactamase_B"/>
    <property type="match status" value="1"/>
</dbReference>
<dbReference type="SUPFAM" id="SSF56281">
    <property type="entry name" value="Metallo-hydrolase/oxidoreductase"/>
    <property type="match status" value="1"/>
</dbReference>
<keyword evidence="4" id="KW-0862">Zinc</keyword>
<dbReference type="EMBL" id="QEAS01000011">
    <property type="protein sequence ID" value="PWG80044.1"/>
    <property type="molecule type" value="Genomic_DNA"/>
</dbReference>
<feature type="domain" description="Metallo-beta-lactamase" evidence="5">
    <location>
        <begin position="39"/>
        <end position="235"/>
    </location>
</feature>
<dbReference type="Pfam" id="PF00753">
    <property type="entry name" value="Lactamase_B"/>
    <property type="match status" value="1"/>
</dbReference>
<comment type="similarity">
    <text evidence="1">Belongs to the metallo-beta-lactamase superfamily.</text>
</comment>
<evidence type="ECO:0000256" key="1">
    <source>
        <dbReference type="ARBA" id="ARBA00007749"/>
    </source>
</evidence>
<evidence type="ECO:0000256" key="2">
    <source>
        <dbReference type="ARBA" id="ARBA00022723"/>
    </source>
</evidence>
<dbReference type="PANTHER" id="PTHR42978">
    <property type="entry name" value="QUORUM-QUENCHING LACTONASE YTNP-RELATED-RELATED"/>
    <property type="match status" value="1"/>
</dbReference>
<gene>
    <name evidence="6" type="ORF">DDR33_14725</name>
</gene>
<dbReference type="GO" id="GO:0046872">
    <property type="term" value="F:metal ion binding"/>
    <property type="evidence" value="ECO:0007669"/>
    <property type="project" value="UniProtKB-KW"/>
</dbReference>
<name>A0A2U2PFD9_9SPHI</name>
<dbReference type="InterPro" id="IPR001279">
    <property type="entry name" value="Metallo-B-lactamas"/>
</dbReference>
<dbReference type="RefSeq" id="WP_109416559.1">
    <property type="nucleotide sequence ID" value="NZ_QEAS01000011.1"/>
</dbReference>
<reference evidence="6 7" key="1">
    <citation type="submission" date="2018-04" db="EMBL/GenBank/DDBJ databases">
        <title>Pedobacter chongqingensis sp. nov., isolated from a rottenly hemp rope.</title>
        <authorList>
            <person name="Cai Y."/>
        </authorList>
    </citation>
    <scope>NUCLEOTIDE SEQUENCE [LARGE SCALE GENOMIC DNA]</scope>
    <source>
        <strain evidence="6 7">FJ4-8</strain>
    </source>
</reference>
<dbReference type="AlphaFoldDB" id="A0A2U2PFD9"/>